<evidence type="ECO:0000256" key="5">
    <source>
        <dbReference type="PROSITE-ProRule" id="PRU00108"/>
    </source>
</evidence>
<dbReference type="InterPro" id="IPR028207">
    <property type="entry name" value="DNA_pol_B_palm_palm"/>
</dbReference>
<dbReference type="EMBL" id="MU551584">
    <property type="protein sequence ID" value="KAI5624414.1"/>
    <property type="molecule type" value="Genomic_DNA"/>
</dbReference>
<keyword evidence="4" id="KW-0460">Magnesium</keyword>
<dbReference type="InterPro" id="IPR029398">
    <property type="entry name" value="PolB_thumb"/>
</dbReference>
<keyword evidence="3" id="KW-0548">Nucleotidyltransferase</keyword>
<evidence type="ECO:0000259" key="8">
    <source>
        <dbReference type="PROSITE" id="PS50071"/>
    </source>
</evidence>
<proteinExistence type="inferred from homology"/>
<dbReference type="PIRSF" id="PIRSF000817">
    <property type="entry name" value="DNA_NT"/>
    <property type="match status" value="1"/>
</dbReference>
<keyword evidence="5 6" id="KW-0539">Nucleus</keyword>
<feature type="domain" description="BRCT" evidence="9">
    <location>
        <begin position="19"/>
        <end position="121"/>
    </location>
</feature>
<dbReference type="InterPro" id="IPR027421">
    <property type="entry name" value="DNA_pol_lamdba_lyase_dom_sf"/>
</dbReference>
<organism evidence="10 11">
    <name type="scientific">Silurus asotus</name>
    <name type="common">Amur catfish</name>
    <name type="synonym">Parasilurus asotus</name>
    <dbReference type="NCBI Taxonomy" id="30991"/>
    <lineage>
        <taxon>Eukaryota</taxon>
        <taxon>Metazoa</taxon>
        <taxon>Chordata</taxon>
        <taxon>Craniata</taxon>
        <taxon>Vertebrata</taxon>
        <taxon>Euteleostomi</taxon>
        <taxon>Actinopterygii</taxon>
        <taxon>Neopterygii</taxon>
        <taxon>Teleostei</taxon>
        <taxon>Ostariophysi</taxon>
        <taxon>Siluriformes</taxon>
        <taxon>Siluridae</taxon>
        <taxon>Silurus</taxon>
    </lineage>
</organism>
<evidence type="ECO:0000313" key="11">
    <source>
        <dbReference type="Proteomes" id="UP001205998"/>
    </source>
</evidence>
<keyword evidence="2" id="KW-0808">Transferase</keyword>
<accession>A0AAD5AZM5</accession>
<dbReference type="InterPro" id="IPR019843">
    <property type="entry name" value="DNA_pol-X_BS"/>
</dbReference>
<dbReference type="InterPro" id="IPR037160">
    <property type="entry name" value="DNA_Pol_thumb_sf"/>
</dbReference>
<feature type="domain" description="Homeobox" evidence="8">
    <location>
        <begin position="579"/>
        <end position="639"/>
    </location>
</feature>
<evidence type="ECO:0000313" key="10">
    <source>
        <dbReference type="EMBL" id="KAI5624414.1"/>
    </source>
</evidence>
<dbReference type="FunFam" id="3.40.50.10190:FF:000035">
    <property type="entry name" value="DNA-directed DNA/RNA polymerase mu"/>
    <property type="match status" value="1"/>
</dbReference>
<dbReference type="InterPro" id="IPR001356">
    <property type="entry name" value="HD"/>
</dbReference>
<dbReference type="PROSITE" id="PS50172">
    <property type="entry name" value="BRCT"/>
    <property type="match status" value="1"/>
</dbReference>
<dbReference type="Gene3D" id="1.10.150.110">
    <property type="entry name" value="DNA polymerase beta, N-terminal domain-like"/>
    <property type="match status" value="1"/>
</dbReference>
<dbReference type="InterPro" id="IPR022312">
    <property type="entry name" value="DNA_pol_X"/>
</dbReference>
<dbReference type="AlphaFoldDB" id="A0AAD5AZM5"/>
<dbReference type="PANTHER" id="PTHR11276">
    <property type="entry name" value="DNA POLYMERASE TYPE-X FAMILY MEMBER"/>
    <property type="match status" value="1"/>
</dbReference>
<dbReference type="Gene3D" id="3.40.50.10190">
    <property type="entry name" value="BRCT domain"/>
    <property type="match status" value="1"/>
</dbReference>
<dbReference type="GO" id="GO:0046872">
    <property type="term" value="F:metal ion binding"/>
    <property type="evidence" value="ECO:0007669"/>
    <property type="project" value="UniProtKB-KW"/>
</dbReference>
<dbReference type="PROSITE" id="PS00522">
    <property type="entry name" value="DNA_POLYMERASE_X"/>
    <property type="match status" value="1"/>
</dbReference>
<dbReference type="FunFam" id="1.10.150.110:FF:000003">
    <property type="entry name" value="DNA polymerase mu"/>
    <property type="match status" value="1"/>
</dbReference>
<dbReference type="Pfam" id="PF14792">
    <property type="entry name" value="DNA_pol_B_palm"/>
    <property type="match status" value="1"/>
</dbReference>
<feature type="binding site" evidence="4">
    <location>
        <position position="325"/>
    </location>
    <ligand>
        <name>Mg(2+)</name>
        <dbReference type="ChEBI" id="CHEBI:18420"/>
    </ligand>
</feature>
<dbReference type="SUPFAM" id="SSF52113">
    <property type="entry name" value="BRCT domain"/>
    <property type="match status" value="1"/>
</dbReference>
<dbReference type="SUPFAM" id="SSF47802">
    <property type="entry name" value="DNA polymerase beta, N-terminal domain-like"/>
    <property type="match status" value="1"/>
</dbReference>
<dbReference type="PRINTS" id="PR00871">
    <property type="entry name" value="DNAPOLXTDT"/>
</dbReference>
<dbReference type="SUPFAM" id="SSF81301">
    <property type="entry name" value="Nucleotidyltransferase"/>
    <property type="match status" value="1"/>
</dbReference>
<evidence type="ECO:0000256" key="4">
    <source>
        <dbReference type="PIRSR" id="PIRSR000817-1"/>
    </source>
</evidence>
<dbReference type="SUPFAM" id="SSF46689">
    <property type="entry name" value="Homeodomain-like"/>
    <property type="match status" value="1"/>
</dbReference>
<evidence type="ECO:0000256" key="6">
    <source>
        <dbReference type="RuleBase" id="RU000682"/>
    </source>
</evidence>
<evidence type="ECO:0000256" key="1">
    <source>
        <dbReference type="ARBA" id="ARBA00008323"/>
    </source>
</evidence>
<comment type="caution">
    <text evidence="10">The sequence shown here is derived from an EMBL/GenBank/DDBJ whole genome shotgun (WGS) entry which is preliminary data.</text>
</comment>
<feature type="non-terminal residue" evidence="10">
    <location>
        <position position="1"/>
    </location>
</feature>
<comment type="similarity">
    <text evidence="1">Belongs to the DNA polymerase type-X family.</text>
</comment>
<evidence type="ECO:0000259" key="9">
    <source>
        <dbReference type="PROSITE" id="PS50172"/>
    </source>
</evidence>
<evidence type="ECO:0000256" key="3">
    <source>
        <dbReference type="ARBA" id="ARBA00022695"/>
    </source>
</evidence>
<name>A0AAD5AZM5_SILAS</name>
<evidence type="ECO:0000256" key="7">
    <source>
        <dbReference type="SAM" id="MobiDB-lite"/>
    </source>
</evidence>
<dbReference type="Pfam" id="PF14716">
    <property type="entry name" value="HHH_8"/>
    <property type="match status" value="1"/>
</dbReference>
<keyword evidence="11" id="KW-1185">Reference proteome</keyword>
<evidence type="ECO:0000256" key="2">
    <source>
        <dbReference type="ARBA" id="ARBA00022679"/>
    </source>
</evidence>
<feature type="compositionally biased region" description="Low complexity" evidence="7">
    <location>
        <begin position="460"/>
        <end position="482"/>
    </location>
</feature>
<dbReference type="InterPro" id="IPR001357">
    <property type="entry name" value="BRCT_dom"/>
</dbReference>
<dbReference type="Proteomes" id="UP001205998">
    <property type="component" value="Unassembled WGS sequence"/>
</dbReference>
<comment type="subcellular location">
    <subcellularLocation>
        <location evidence="5 6">Nucleus</location>
    </subcellularLocation>
</comment>
<dbReference type="Gene3D" id="3.30.210.10">
    <property type="entry name" value="DNA polymerase, thumb domain"/>
    <property type="match status" value="1"/>
</dbReference>
<feature type="binding site" evidence="4">
    <location>
        <position position="323"/>
    </location>
    <ligand>
        <name>Mg(2+)</name>
        <dbReference type="ChEBI" id="CHEBI:18420"/>
    </ligand>
</feature>
<dbReference type="InterPro" id="IPR010996">
    <property type="entry name" value="HHH_MUS81"/>
</dbReference>
<dbReference type="SMART" id="SM00389">
    <property type="entry name" value="HOX"/>
    <property type="match status" value="1"/>
</dbReference>
<keyword evidence="5 6" id="KW-0371">Homeobox</keyword>
<reference evidence="10" key="1">
    <citation type="submission" date="2018-07" db="EMBL/GenBank/DDBJ databases">
        <title>Comparative genomics of catfishes provides insights into carnivory and benthic adaptation.</title>
        <authorList>
            <person name="Zhang Y."/>
            <person name="Wang D."/>
            <person name="Peng Z."/>
            <person name="Zheng S."/>
            <person name="Shao F."/>
            <person name="Tao W."/>
        </authorList>
    </citation>
    <scope>NUCLEOTIDE SEQUENCE</scope>
    <source>
        <strain evidence="10">Chongqing</strain>
    </source>
</reference>
<dbReference type="GO" id="GO:0005634">
    <property type="term" value="C:nucleus"/>
    <property type="evidence" value="ECO:0007669"/>
    <property type="project" value="UniProtKB-SubCell"/>
</dbReference>
<dbReference type="InterPro" id="IPR036420">
    <property type="entry name" value="BRCT_dom_sf"/>
</dbReference>
<dbReference type="Pfam" id="PF00046">
    <property type="entry name" value="Homeodomain"/>
    <property type="match status" value="1"/>
</dbReference>
<feature type="DNA-binding region" description="Homeobox" evidence="5">
    <location>
        <begin position="581"/>
        <end position="640"/>
    </location>
</feature>
<feature type="region of interest" description="Disordered" evidence="7">
    <location>
        <begin position="531"/>
        <end position="585"/>
    </location>
</feature>
<dbReference type="GO" id="GO:0003887">
    <property type="term" value="F:DNA-directed DNA polymerase activity"/>
    <property type="evidence" value="ECO:0007669"/>
    <property type="project" value="InterPro"/>
</dbReference>
<dbReference type="InterPro" id="IPR009057">
    <property type="entry name" value="Homeodomain-like_sf"/>
</dbReference>
<keyword evidence="5 6" id="KW-0238">DNA-binding</keyword>
<feature type="region of interest" description="Disordered" evidence="7">
    <location>
        <begin position="459"/>
        <end position="500"/>
    </location>
</feature>
<dbReference type="PRINTS" id="PR00869">
    <property type="entry name" value="DNAPOLX"/>
</dbReference>
<protein>
    <submittedName>
        <fullName evidence="10">DNA-directed DNA/RNA polymerase mu</fullName>
    </submittedName>
</protein>
<comment type="cofactor">
    <cofactor evidence="4">
        <name>Mg(2+)</name>
        <dbReference type="ChEBI" id="CHEBI:18420"/>
    </cofactor>
</comment>
<dbReference type="CDD" id="cd00141">
    <property type="entry name" value="NT_POLXc"/>
    <property type="match status" value="1"/>
</dbReference>
<gene>
    <name evidence="10" type="ORF">C0J50_15936</name>
</gene>
<keyword evidence="4" id="KW-0479">Metal-binding</keyword>
<dbReference type="Pfam" id="PF14791">
    <property type="entry name" value="DNA_pol_B_thumb"/>
    <property type="match status" value="1"/>
</dbReference>
<sequence>MVPLKRRKVTTEQTATHDSKACKFPETVIFIVERKMGASRKSFLTRLGRSKGFLIEESFSSSITHVVSENNTGDEVHIWIKKQQKEGKASTNLNSVNLLDISWLTESLASGNPVPVQDRHKLKTDPKPAEVTPVIRMKSYACQRRNPLKHHNSFLTEALEILAENAEFSENEGRSVAFRRSASVLKALPRAVRTIDELKDLPCLGEHSLRVIKEILEDGTSREVESTRQSEQFQAMKVCNCQISFSGNTFHNVKKKYLKTFPTPPSLQALTGVQYYKDLNTPVTRKEAMVISDIVEKAVKAILPEAIITLTGGFRRGKEVGHDVDFLITHPEEGAEEKLMPKIVNWLEDQGLLLYQKTTRNSYLESKDGPARPPSNMDRFERCFSIFKLEQSKIDSDAHAEASSWRAIRVDLVVSPYSQFAFATLGWTGSKLFERELRRWAGQEKGMSLSSHALYDSKKSNASTLSSPSAASNSSCCMSMASDRPSTSGTVPETLPGFYSRRADNMETPQYELMGPAQSFITAPKMEAVTKTTENLQHAPELGFSSGTEEEETSGYESEGGRSLSPMASKEPAPSTSPGTGRRARTAFTAEQIESLERSFKRNAYLGAQDKAELCKRLNLSDKQIRNWFQNRRMKLKRTVQDALAHACQANVASHLMHYPELQSFRPAPYPSYYPAQESPSPYMCPPNIHYTPSVVPTLSANALYQYRCPQALTVPPSNPALMQPYKPYSHQY</sequence>
<dbReference type="PIRSF" id="PIRSF501176">
    <property type="entry name" value="DNApol_mu"/>
    <property type="match status" value="1"/>
</dbReference>
<dbReference type="Gene3D" id="1.10.10.60">
    <property type="entry name" value="Homeodomain-like"/>
    <property type="match status" value="1"/>
</dbReference>
<dbReference type="InterPro" id="IPR027249">
    <property type="entry name" value="DNA/RNApol_mu"/>
</dbReference>
<dbReference type="InterPro" id="IPR043519">
    <property type="entry name" value="NT_sf"/>
</dbReference>
<dbReference type="PROSITE" id="PS50071">
    <property type="entry name" value="HOMEOBOX_2"/>
    <property type="match status" value="1"/>
</dbReference>
<dbReference type="SMART" id="SM00483">
    <property type="entry name" value="POLXc"/>
    <property type="match status" value="1"/>
</dbReference>
<dbReference type="PANTHER" id="PTHR11276:SF24">
    <property type="entry name" value="DNA-DIRECTED DNA_RNA POLYMERASE MU"/>
    <property type="match status" value="1"/>
</dbReference>
<dbReference type="Gene3D" id="3.30.460.10">
    <property type="entry name" value="Beta Polymerase, domain 2"/>
    <property type="match status" value="1"/>
</dbReference>
<dbReference type="GO" id="GO:0006303">
    <property type="term" value="P:double-strand break repair via nonhomologous end joining"/>
    <property type="evidence" value="ECO:0007669"/>
    <property type="project" value="TreeGrafter"/>
</dbReference>
<dbReference type="InterPro" id="IPR001726">
    <property type="entry name" value="TdT/Mu"/>
</dbReference>
<dbReference type="InterPro" id="IPR002054">
    <property type="entry name" value="DNA-dir_DNA_pol_X"/>
</dbReference>
<dbReference type="GO" id="GO:0003677">
    <property type="term" value="F:DNA binding"/>
    <property type="evidence" value="ECO:0007669"/>
    <property type="project" value="UniProtKB-UniRule"/>
</dbReference>
<dbReference type="CDD" id="cd00086">
    <property type="entry name" value="homeodomain"/>
    <property type="match status" value="1"/>
</dbReference>
<feature type="binding site" evidence="4">
    <location>
        <position position="411"/>
    </location>
    <ligand>
        <name>Mg(2+)</name>
        <dbReference type="ChEBI" id="CHEBI:18420"/>
    </ligand>
</feature>